<dbReference type="InterPro" id="IPR018060">
    <property type="entry name" value="HTH_AraC"/>
</dbReference>
<dbReference type="AlphaFoldDB" id="A0A4V3JXN1"/>
<protein>
    <submittedName>
        <fullName evidence="5">AraC family transcriptional regulator</fullName>
    </submittedName>
</protein>
<gene>
    <name evidence="5" type="ORF">EHS15_15860</name>
</gene>
<evidence type="ECO:0000256" key="1">
    <source>
        <dbReference type="ARBA" id="ARBA00023015"/>
    </source>
</evidence>
<keyword evidence="2" id="KW-0238">DNA-binding</keyword>
<feature type="domain" description="HTH araC/xylS-type" evidence="4">
    <location>
        <begin position="155"/>
        <end position="252"/>
    </location>
</feature>
<dbReference type="OrthoDB" id="9813413at2"/>
<evidence type="ECO:0000256" key="3">
    <source>
        <dbReference type="ARBA" id="ARBA00023163"/>
    </source>
</evidence>
<dbReference type="Proteomes" id="UP000298058">
    <property type="component" value="Unassembled WGS sequence"/>
</dbReference>
<dbReference type="Pfam" id="PF12833">
    <property type="entry name" value="HTH_18"/>
    <property type="match status" value="1"/>
</dbReference>
<organism evidence="5 6">
    <name type="scientific">Leptospira idonii</name>
    <dbReference type="NCBI Taxonomy" id="1193500"/>
    <lineage>
        <taxon>Bacteria</taxon>
        <taxon>Pseudomonadati</taxon>
        <taxon>Spirochaetota</taxon>
        <taxon>Spirochaetia</taxon>
        <taxon>Leptospirales</taxon>
        <taxon>Leptospiraceae</taxon>
        <taxon>Leptospira</taxon>
    </lineage>
</organism>
<dbReference type="PANTHER" id="PTHR46796">
    <property type="entry name" value="HTH-TYPE TRANSCRIPTIONAL ACTIVATOR RHAS-RELATED"/>
    <property type="match status" value="1"/>
</dbReference>
<dbReference type="InterPro" id="IPR009057">
    <property type="entry name" value="Homeodomain-like_sf"/>
</dbReference>
<name>A0A4V3JXN1_9LEPT</name>
<sequence length="265" mass="29828">MTSNRNGSLFYFGERILLSCSGLETEPHSHYAVSILFSLTKPFEIILKDGGKEVHSGVLIPPNFYHTLIARDSEMIVLQLDPRSDDYSSLKANFSGEKAHSLSESYLEKLKPSCERLMTGDLDCKSAENLFYQILESLGGSRQRKEKTNMDSRMTKAADLIKTNLPHSIPVSRLAKEVDLSKDRLMHLFKENFGLPLRQYLLWLRLHEAAKMLQSGGNLTEASHAAGFSDQAHLSRTFKKMFGVQPSRFLGQGNKIKVCFCSPHS</sequence>
<dbReference type="SMART" id="SM00342">
    <property type="entry name" value="HTH_ARAC"/>
    <property type="match status" value="1"/>
</dbReference>
<keyword evidence="3" id="KW-0804">Transcription</keyword>
<dbReference type="InterPro" id="IPR050204">
    <property type="entry name" value="AraC_XylS_family_regulators"/>
</dbReference>
<dbReference type="GO" id="GO:0043565">
    <property type="term" value="F:sequence-specific DNA binding"/>
    <property type="evidence" value="ECO:0007669"/>
    <property type="project" value="InterPro"/>
</dbReference>
<comment type="caution">
    <text evidence="5">The sequence shown here is derived from an EMBL/GenBank/DDBJ whole genome shotgun (WGS) entry which is preliminary data.</text>
</comment>
<dbReference type="Gene3D" id="1.10.10.60">
    <property type="entry name" value="Homeodomain-like"/>
    <property type="match status" value="1"/>
</dbReference>
<dbReference type="EMBL" id="RQHW01000051">
    <property type="protein sequence ID" value="TGN18006.1"/>
    <property type="molecule type" value="Genomic_DNA"/>
</dbReference>
<evidence type="ECO:0000313" key="5">
    <source>
        <dbReference type="EMBL" id="TGN18006.1"/>
    </source>
</evidence>
<evidence type="ECO:0000313" key="6">
    <source>
        <dbReference type="Proteomes" id="UP000298058"/>
    </source>
</evidence>
<evidence type="ECO:0000256" key="2">
    <source>
        <dbReference type="ARBA" id="ARBA00023125"/>
    </source>
</evidence>
<evidence type="ECO:0000259" key="4">
    <source>
        <dbReference type="PROSITE" id="PS01124"/>
    </source>
</evidence>
<dbReference type="PROSITE" id="PS01124">
    <property type="entry name" value="HTH_ARAC_FAMILY_2"/>
    <property type="match status" value="1"/>
</dbReference>
<dbReference type="GO" id="GO:0003700">
    <property type="term" value="F:DNA-binding transcription factor activity"/>
    <property type="evidence" value="ECO:0007669"/>
    <property type="project" value="InterPro"/>
</dbReference>
<keyword evidence="6" id="KW-1185">Reference proteome</keyword>
<dbReference type="SUPFAM" id="SSF46689">
    <property type="entry name" value="Homeodomain-like"/>
    <property type="match status" value="2"/>
</dbReference>
<reference evidence="5" key="1">
    <citation type="journal article" date="2019" name="PLoS Negl. Trop. Dis.">
        <title>Revisiting the worldwide diversity of Leptospira species in the environment.</title>
        <authorList>
            <person name="Vincent A.T."/>
            <person name="Schiettekatte O."/>
            <person name="Bourhy P."/>
            <person name="Veyrier F.J."/>
            <person name="Picardeau M."/>
        </authorList>
    </citation>
    <scope>NUCLEOTIDE SEQUENCE [LARGE SCALE GENOMIC DNA]</scope>
    <source>
        <strain evidence="5">201300427</strain>
    </source>
</reference>
<proteinExistence type="predicted"/>
<dbReference type="RefSeq" id="WP_135761573.1">
    <property type="nucleotide sequence ID" value="NZ_RQHW01000051.1"/>
</dbReference>
<accession>A0A4V3JXN1</accession>
<keyword evidence="1" id="KW-0805">Transcription regulation</keyword>